<protein>
    <submittedName>
        <fullName evidence="2">Putative structural protein</fullName>
    </submittedName>
</protein>
<sequence length="395" mass="42114">MEPIRRDRWPLGINNVVRPSRLPEGAVRDLVNLDPSADGILSLRAGYSKVLECTNARAAFAVGDYLVVVDGTEVKSFHPQTQSIETLGLIADAPVSAVTHAGVLYLNTAVDSLRTDGTTLKPWAINPPGFTFNVVPGGTLEGRYRLAVTATGDDGEESGADSMLLEVPAGSAIQISSDDPRPMRLYASVTNGASLFYQKLVFGGGVMLSSVRDDTEVLTTDGLVPLPHCDELVSHHAVVVGRRGRYVFFTSPMYPHLTDPISGFFQFPSPVRLLAATDGGVYIVADKTYFVTGLETSAPSQRVVLETDAVEGTAVKLPDGRVAWFTRYGQVLGSPDGQAQLVHRQTFAPDVAQGGAAGVLNHNGNEMVVTTMRGVTGRNNLATGDFADLEIDDGQ</sequence>
<dbReference type="AlphaFoldDB" id="A0A6M3X4W8"/>
<dbReference type="EMBL" id="MT143896">
    <property type="protein sequence ID" value="QJH92507.1"/>
    <property type="molecule type" value="Genomic_DNA"/>
</dbReference>
<name>A0A6M3X4W8_9ZZZZ</name>
<dbReference type="EMBL" id="MT143709">
    <property type="protein sequence ID" value="QJB01470.1"/>
    <property type="molecule type" value="Genomic_DNA"/>
</dbReference>
<gene>
    <name evidence="1" type="ORF">MM171A00102_0029</name>
    <name evidence="2" type="ORF">MM171B00096_0069</name>
</gene>
<accession>A0A6M3X4W8</accession>
<proteinExistence type="predicted"/>
<evidence type="ECO:0000313" key="1">
    <source>
        <dbReference type="EMBL" id="QJB01470.1"/>
    </source>
</evidence>
<reference evidence="2" key="1">
    <citation type="submission" date="2020-03" db="EMBL/GenBank/DDBJ databases">
        <title>The deep terrestrial virosphere.</title>
        <authorList>
            <person name="Holmfeldt K."/>
            <person name="Nilsson E."/>
            <person name="Simone D."/>
            <person name="Lopez-Fernandez M."/>
            <person name="Wu X."/>
            <person name="de Brujin I."/>
            <person name="Lundin D."/>
            <person name="Andersson A."/>
            <person name="Bertilsson S."/>
            <person name="Dopson M."/>
        </authorList>
    </citation>
    <scope>NUCLEOTIDE SEQUENCE</scope>
    <source>
        <strain evidence="1">MM171A00102</strain>
        <strain evidence="2">MM171B00096</strain>
    </source>
</reference>
<evidence type="ECO:0000313" key="2">
    <source>
        <dbReference type="EMBL" id="QJH92507.1"/>
    </source>
</evidence>
<organism evidence="2">
    <name type="scientific">viral metagenome</name>
    <dbReference type="NCBI Taxonomy" id="1070528"/>
    <lineage>
        <taxon>unclassified sequences</taxon>
        <taxon>metagenomes</taxon>
        <taxon>organismal metagenomes</taxon>
    </lineage>
</organism>